<comment type="caution">
    <text evidence="12">The sequence shown here is derived from an EMBL/GenBank/DDBJ whole genome shotgun (WGS) entry which is preliminary data.</text>
</comment>
<dbReference type="GO" id="GO:0004834">
    <property type="term" value="F:tryptophan synthase activity"/>
    <property type="evidence" value="ECO:0007669"/>
    <property type="project" value="UniProtKB-UniRule"/>
</dbReference>
<evidence type="ECO:0000256" key="10">
    <source>
        <dbReference type="RuleBase" id="RU003662"/>
    </source>
</evidence>
<comment type="subunit">
    <text evidence="3 9">Tetramer of two alpha and two beta chains.</text>
</comment>
<dbReference type="Pfam" id="PF00290">
    <property type="entry name" value="Trp_syntA"/>
    <property type="match status" value="1"/>
</dbReference>
<dbReference type="NCBIfam" id="TIGR00262">
    <property type="entry name" value="trpA"/>
    <property type="match status" value="1"/>
</dbReference>
<proteinExistence type="inferred from homology"/>
<gene>
    <name evidence="9" type="primary">trpA</name>
    <name evidence="12" type="ORF">I7412_40860</name>
</gene>
<organism evidence="12 13">
    <name type="scientific">Frankia nepalensis</name>
    <dbReference type="NCBI Taxonomy" id="1836974"/>
    <lineage>
        <taxon>Bacteria</taxon>
        <taxon>Bacillati</taxon>
        <taxon>Actinomycetota</taxon>
        <taxon>Actinomycetes</taxon>
        <taxon>Frankiales</taxon>
        <taxon>Frankiaceae</taxon>
        <taxon>Frankia</taxon>
    </lineage>
</organism>
<dbReference type="EMBL" id="JAEACQ010000381">
    <property type="protein sequence ID" value="MBL7633401.1"/>
    <property type="molecule type" value="Genomic_DNA"/>
</dbReference>
<name>A0A937RX32_9ACTN</name>
<comment type="catalytic activity">
    <reaction evidence="8 9">
        <text>(1S,2R)-1-C-(indol-3-yl)glycerol 3-phosphate + L-serine = D-glyceraldehyde 3-phosphate + L-tryptophan + H2O</text>
        <dbReference type="Rhea" id="RHEA:10532"/>
        <dbReference type="ChEBI" id="CHEBI:15377"/>
        <dbReference type="ChEBI" id="CHEBI:33384"/>
        <dbReference type="ChEBI" id="CHEBI:57912"/>
        <dbReference type="ChEBI" id="CHEBI:58866"/>
        <dbReference type="ChEBI" id="CHEBI:59776"/>
        <dbReference type="EC" id="4.2.1.20"/>
    </reaction>
</comment>
<evidence type="ECO:0000256" key="7">
    <source>
        <dbReference type="ARBA" id="ARBA00023239"/>
    </source>
</evidence>
<dbReference type="SUPFAM" id="SSF51366">
    <property type="entry name" value="Ribulose-phoshate binding barrel"/>
    <property type="match status" value="1"/>
</dbReference>
<dbReference type="EC" id="4.2.1.20" evidence="9"/>
<sequence>MTGFVSRNPSFTSPIQNGPAGQAHPPEHTRGWTAGARPGDGQQVVVQGTRGRLADSFAAARKEGRSVLVGYLPAGYPTVDGAIAAMRAMVEAGVDVVEVGLPYSDPTMDGPVIQDAADAALRGGVSTADVLRTVEAVADTGAPTLVMTYWNPVERHGVERFAADLAAAGGAGVITPDLPPEEAGPWLDAAGAHGLDPVFLVAPSSTDERIRLVTSITGGFVYAASLMGVTGARQSVGAAAEGLVERVRAVTDLPVAVGLGVRDGGQAATVAAFADGVIVGSALVAALLEAERAGTGREAGLAAIRVLAADLAAGVRAAPAPAAATS</sequence>
<evidence type="ECO:0000256" key="8">
    <source>
        <dbReference type="ARBA" id="ARBA00049047"/>
    </source>
</evidence>
<dbReference type="InterPro" id="IPR011060">
    <property type="entry name" value="RibuloseP-bd_barrel"/>
</dbReference>
<evidence type="ECO:0000256" key="5">
    <source>
        <dbReference type="ARBA" id="ARBA00022822"/>
    </source>
</evidence>
<dbReference type="Gene3D" id="3.20.20.70">
    <property type="entry name" value="Aldolase class I"/>
    <property type="match status" value="1"/>
</dbReference>
<keyword evidence="13" id="KW-1185">Reference proteome</keyword>
<evidence type="ECO:0000256" key="3">
    <source>
        <dbReference type="ARBA" id="ARBA00011270"/>
    </source>
</evidence>
<evidence type="ECO:0000256" key="2">
    <source>
        <dbReference type="ARBA" id="ARBA00004733"/>
    </source>
</evidence>
<dbReference type="HAMAP" id="MF_00131">
    <property type="entry name" value="Trp_synth_alpha"/>
    <property type="match status" value="1"/>
</dbReference>
<dbReference type="FunFam" id="3.20.20.70:FF:000037">
    <property type="entry name" value="Tryptophan synthase alpha chain"/>
    <property type="match status" value="1"/>
</dbReference>
<evidence type="ECO:0000313" key="13">
    <source>
        <dbReference type="Proteomes" id="UP000604475"/>
    </source>
</evidence>
<feature type="compositionally biased region" description="Polar residues" evidence="11">
    <location>
        <begin position="1"/>
        <end position="16"/>
    </location>
</feature>
<keyword evidence="5 9" id="KW-0822">Tryptophan biosynthesis</keyword>
<dbReference type="PANTHER" id="PTHR43406">
    <property type="entry name" value="TRYPTOPHAN SYNTHASE, ALPHA CHAIN"/>
    <property type="match status" value="1"/>
</dbReference>
<feature type="active site" description="Proton acceptor" evidence="9">
    <location>
        <position position="109"/>
    </location>
</feature>
<dbReference type="PANTHER" id="PTHR43406:SF1">
    <property type="entry name" value="TRYPTOPHAN SYNTHASE ALPHA CHAIN, CHLOROPLASTIC"/>
    <property type="match status" value="1"/>
</dbReference>
<evidence type="ECO:0000256" key="4">
    <source>
        <dbReference type="ARBA" id="ARBA00022605"/>
    </source>
</evidence>
<evidence type="ECO:0000256" key="6">
    <source>
        <dbReference type="ARBA" id="ARBA00023141"/>
    </source>
</evidence>
<accession>A0A937RX32</accession>
<evidence type="ECO:0000256" key="11">
    <source>
        <dbReference type="SAM" id="MobiDB-lite"/>
    </source>
</evidence>
<evidence type="ECO:0000313" key="12">
    <source>
        <dbReference type="EMBL" id="MBL7633401.1"/>
    </source>
</evidence>
<dbReference type="GO" id="GO:0005829">
    <property type="term" value="C:cytosol"/>
    <property type="evidence" value="ECO:0007669"/>
    <property type="project" value="TreeGrafter"/>
</dbReference>
<comment type="pathway">
    <text evidence="2 9">Amino-acid biosynthesis; L-tryptophan biosynthesis; L-tryptophan from chorismate: step 5/5.</text>
</comment>
<dbReference type="AlphaFoldDB" id="A0A937RX32"/>
<dbReference type="Proteomes" id="UP000604475">
    <property type="component" value="Unassembled WGS sequence"/>
</dbReference>
<comment type="function">
    <text evidence="1 9">The alpha subunit is responsible for the aldol cleavage of indoleglycerol phosphate to indole and glyceraldehyde 3-phosphate.</text>
</comment>
<feature type="region of interest" description="Disordered" evidence="11">
    <location>
        <begin position="1"/>
        <end position="40"/>
    </location>
</feature>
<protein>
    <recommendedName>
        <fullName evidence="9">Tryptophan synthase alpha chain</fullName>
        <ecNumber evidence="9">4.2.1.20</ecNumber>
    </recommendedName>
</protein>
<evidence type="ECO:0000256" key="1">
    <source>
        <dbReference type="ARBA" id="ARBA00003365"/>
    </source>
</evidence>
<evidence type="ECO:0000256" key="9">
    <source>
        <dbReference type="HAMAP-Rule" id="MF_00131"/>
    </source>
</evidence>
<feature type="active site" description="Proton acceptor" evidence="9">
    <location>
        <position position="98"/>
    </location>
</feature>
<dbReference type="InterPro" id="IPR013785">
    <property type="entry name" value="Aldolase_TIM"/>
</dbReference>
<comment type="similarity">
    <text evidence="9 10">Belongs to the TrpA family.</text>
</comment>
<reference evidence="12" key="1">
    <citation type="submission" date="2020-12" db="EMBL/GenBank/DDBJ databases">
        <title>Genomic characterization of non-nitrogen-fixing Frankia strains.</title>
        <authorList>
            <person name="Carlos-Shanley C."/>
            <person name="Guerra T."/>
            <person name="Hahn D."/>
        </authorList>
    </citation>
    <scope>NUCLEOTIDE SEQUENCE</scope>
    <source>
        <strain evidence="12">CN6</strain>
    </source>
</reference>
<keyword evidence="4 9" id="KW-0028">Amino-acid biosynthesis</keyword>
<dbReference type="CDD" id="cd04724">
    <property type="entry name" value="Tryptophan_synthase_alpha"/>
    <property type="match status" value="1"/>
</dbReference>
<keyword evidence="6 9" id="KW-0057">Aromatic amino acid biosynthesis</keyword>
<dbReference type="InterPro" id="IPR002028">
    <property type="entry name" value="Trp_synthase_suA"/>
</dbReference>
<keyword evidence="7 9" id="KW-0456">Lyase</keyword>